<proteinExistence type="predicted"/>
<evidence type="ECO:0000259" key="1">
    <source>
        <dbReference type="PROSITE" id="PS50943"/>
    </source>
</evidence>
<dbReference type="EMBL" id="VSSQ01000683">
    <property type="protein sequence ID" value="MPL99698.1"/>
    <property type="molecule type" value="Genomic_DNA"/>
</dbReference>
<accession>A0A644W7Z5</accession>
<organism evidence="2">
    <name type="scientific">bioreactor metagenome</name>
    <dbReference type="NCBI Taxonomy" id="1076179"/>
    <lineage>
        <taxon>unclassified sequences</taxon>
        <taxon>metagenomes</taxon>
        <taxon>ecological metagenomes</taxon>
    </lineage>
</organism>
<dbReference type="InterPro" id="IPR001387">
    <property type="entry name" value="Cro/C1-type_HTH"/>
</dbReference>
<dbReference type="Gene3D" id="1.10.260.40">
    <property type="entry name" value="lambda repressor-like DNA-binding domains"/>
    <property type="match status" value="1"/>
</dbReference>
<dbReference type="Pfam" id="PF01381">
    <property type="entry name" value="HTH_3"/>
    <property type="match status" value="1"/>
</dbReference>
<comment type="caution">
    <text evidence="2">The sequence shown here is derived from an EMBL/GenBank/DDBJ whole genome shotgun (WGS) entry which is preliminary data.</text>
</comment>
<dbReference type="GO" id="GO:0003677">
    <property type="term" value="F:DNA binding"/>
    <property type="evidence" value="ECO:0007669"/>
    <property type="project" value="InterPro"/>
</dbReference>
<dbReference type="InterPro" id="IPR010982">
    <property type="entry name" value="Lambda_DNA-bd_dom_sf"/>
</dbReference>
<reference evidence="2" key="1">
    <citation type="submission" date="2019-08" db="EMBL/GenBank/DDBJ databases">
        <authorList>
            <person name="Kucharzyk K."/>
            <person name="Murdoch R.W."/>
            <person name="Higgins S."/>
            <person name="Loffler F."/>
        </authorList>
    </citation>
    <scope>NUCLEOTIDE SEQUENCE</scope>
</reference>
<dbReference type="SUPFAM" id="SSF47413">
    <property type="entry name" value="lambda repressor-like DNA-binding domains"/>
    <property type="match status" value="1"/>
</dbReference>
<dbReference type="AlphaFoldDB" id="A0A644W7Z5"/>
<feature type="domain" description="HTH cro/C1-type" evidence="1">
    <location>
        <begin position="40"/>
        <end position="94"/>
    </location>
</feature>
<gene>
    <name evidence="2" type="ORF">SDC9_45919</name>
</gene>
<evidence type="ECO:0000313" key="2">
    <source>
        <dbReference type="EMBL" id="MPL99698.1"/>
    </source>
</evidence>
<protein>
    <recommendedName>
        <fullName evidence="1">HTH cro/C1-type domain-containing protein</fullName>
    </recommendedName>
</protein>
<dbReference type="CDD" id="cd00093">
    <property type="entry name" value="HTH_XRE"/>
    <property type="match status" value="1"/>
</dbReference>
<dbReference type="PROSITE" id="PS50943">
    <property type="entry name" value="HTH_CROC1"/>
    <property type="match status" value="1"/>
</dbReference>
<sequence>MNKEIDSHMRIEEETTIMMEVQEMAWYKELKAEETPGGNLRFYRRLAHMNQTELGSKLGISKQFVSNMENGIKPISRAMALKLGSLFDVPAGRFI</sequence>
<dbReference type="SMART" id="SM00530">
    <property type="entry name" value="HTH_XRE"/>
    <property type="match status" value="1"/>
</dbReference>
<name>A0A644W7Z5_9ZZZZ</name>